<evidence type="ECO:0000256" key="4">
    <source>
        <dbReference type="ARBA" id="ARBA00023242"/>
    </source>
</evidence>
<dbReference type="AlphaFoldDB" id="A0A4D9CME3"/>
<proteinExistence type="inferred from homology"/>
<dbReference type="PANTHER" id="PTHR12416">
    <property type="entry name" value="RRNA-PROCESSING PROTEIN UTP23 HOMOLOG"/>
    <property type="match status" value="1"/>
</dbReference>
<reference evidence="9 10" key="1">
    <citation type="submission" date="2019-01" db="EMBL/GenBank/DDBJ databases">
        <title>Nuclear Genome Assembly of the Microalgal Biofuel strain Nannochloropsis salina CCMP1776.</title>
        <authorList>
            <person name="Hovde B."/>
        </authorList>
    </citation>
    <scope>NUCLEOTIDE SEQUENCE [LARGE SCALE GENOMIC DNA]</scope>
    <source>
        <strain evidence="9 10">CCMP1776</strain>
    </source>
</reference>
<evidence type="ECO:0000259" key="8">
    <source>
        <dbReference type="Pfam" id="PF24779"/>
    </source>
</evidence>
<comment type="similarity">
    <text evidence="6">Belongs to the UTP23/FCF1 family. UTP23 subfamily.</text>
</comment>
<evidence type="ECO:0000256" key="2">
    <source>
        <dbReference type="ARBA" id="ARBA00022517"/>
    </source>
</evidence>
<comment type="caution">
    <text evidence="9">The sequence shown here is derived from an EMBL/GenBank/DDBJ whole genome shotgun (WGS) entry which is preliminary data.</text>
</comment>
<dbReference type="InterPro" id="IPR029060">
    <property type="entry name" value="PIN-like_dom_sf"/>
</dbReference>
<comment type="function">
    <text evidence="5">Involved in rRNA-processing and ribosome biogenesis.</text>
</comment>
<keyword evidence="3" id="KW-0698">rRNA processing</keyword>
<comment type="subcellular location">
    <subcellularLocation>
        <location evidence="1">Nucleus</location>
        <location evidence="1">Nucleolus</location>
    </subcellularLocation>
</comment>
<evidence type="ECO:0000313" key="9">
    <source>
        <dbReference type="EMBL" id="TFJ80281.1"/>
    </source>
</evidence>
<dbReference type="InterPro" id="IPR006984">
    <property type="entry name" value="Fcf1/UTP23"/>
</dbReference>
<keyword evidence="4" id="KW-0539">Nucleus</keyword>
<feature type="compositionally biased region" description="Basic residues" evidence="7">
    <location>
        <begin position="264"/>
        <end position="276"/>
    </location>
</feature>
<evidence type="ECO:0000256" key="7">
    <source>
        <dbReference type="SAM" id="MobiDB-lite"/>
    </source>
</evidence>
<feature type="compositionally biased region" description="Low complexity" evidence="7">
    <location>
        <begin position="191"/>
        <end position="202"/>
    </location>
</feature>
<evidence type="ECO:0000256" key="6">
    <source>
        <dbReference type="ARBA" id="ARBA00038503"/>
    </source>
</evidence>
<accession>A0A4D9CME3</accession>
<dbReference type="EMBL" id="SDOX01000175">
    <property type="protein sequence ID" value="TFJ80281.1"/>
    <property type="molecule type" value="Genomic_DNA"/>
</dbReference>
<evidence type="ECO:0000256" key="3">
    <source>
        <dbReference type="ARBA" id="ARBA00022552"/>
    </source>
</evidence>
<dbReference type="SUPFAM" id="SSF88723">
    <property type="entry name" value="PIN domain-like"/>
    <property type="match status" value="1"/>
</dbReference>
<keyword evidence="10" id="KW-1185">Reference proteome</keyword>
<evidence type="ECO:0000256" key="1">
    <source>
        <dbReference type="ARBA" id="ARBA00004604"/>
    </source>
</evidence>
<dbReference type="CDD" id="cd08553">
    <property type="entry name" value="PIN_Fcf1-like"/>
    <property type="match status" value="1"/>
</dbReference>
<organism evidence="9 10">
    <name type="scientific">Nannochloropsis salina CCMP1776</name>
    <dbReference type="NCBI Taxonomy" id="1027361"/>
    <lineage>
        <taxon>Eukaryota</taxon>
        <taxon>Sar</taxon>
        <taxon>Stramenopiles</taxon>
        <taxon>Ochrophyta</taxon>
        <taxon>Eustigmatophyceae</taxon>
        <taxon>Eustigmatales</taxon>
        <taxon>Monodopsidaceae</taxon>
        <taxon>Microchloropsis</taxon>
        <taxon>Microchloropsis salina</taxon>
    </lineage>
</organism>
<feature type="compositionally biased region" description="Basic and acidic residues" evidence="7">
    <location>
        <begin position="225"/>
        <end position="244"/>
    </location>
</feature>
<evidence type="ECO:0000313" key="10">
    <source>
        <dbReference type="Proteomes" id="UP000355283"/>
    </source>
</evidence>
<dbReference type="Pfam" id="PF04900">
    <property type="entry name" value="Fcf1"/>
    <property type="match status" value="1"/>
</dbReference>
<sequence>MRKWLRFYRIVYGITPPYKILVDGNFIHMALKVKIDIRDRLKKMLLVENLACYAPQAVLDELAAMGPDFRAAHEWVQSCCDLVPHPTIETNHNDNGKNYVSAGTAICAMVGEKNIDKYMVATQDQELKARLRNVPSVALLFVSRAVFLMEAPSISSRLFSAKQEGEKFRLLTEEERCLLASLRHMEKPVLSQGSSQASEQQQKALTRSRVRLKKRAKGPNPLSVKKSDKAKVQKERRVPQDKPGSKKYTGGQKGNEVGGGHVSCAKKRTRQRRKGKPVLEKE</sequence>
<protein>
    <recommendedName>
        <fullName evidence="8">UTP23 sensor motif region domain-containing protein</fullName>
    </recommendedName>
</protein>
<feature type="compositionally biased region" description="Basic residues" evidence="7">
    <location>
        <begin position="206"/>
        <end position="217"/>
    </location>
</feature>
<dbReference type="InterPro" id="IPR057776">
    <property type="entry name" value="UTP23_sensor"/>
</dbReference>
<dbReference type="GO" id="GO:0032040">
    <property type="term" value="C:small-subunit processome"/>
    <property type="evidence" value="ECO:0007669"/>
    <property type="project" value="InterPro"/>
</dbReference>
<evidence type="ECO:0000256" key="5">
    <source>
        <dbReference type="ARBA" id="ARBA00037300"/>
    </source>
</evidence>
<dbReference type="OrthoDB" id="25675at2759"/>
<gene>
    <name evidence="9" type="ORF">NSK_008424</name>
</gene>
<dbReference type="Pfam" id="PF24779">
    <property type="entry name" value="UTP23_sensor"/>
    <property type="match status" value="1"/>
</dbReference>
<dbReference type="Gene3D" id="3.40.50.1010">
    <property type="entry name" value="5'-nuclease"/>
    <property type="match status" value="1"/>
</dbReference>
<feature type="compositionally biased region" description="Gly residues" evidence="7">
    <location>
        <begin position="251"/>
        <end position="261"/>
    </location>
</feature>
<keyword evidence="2" id="KW-0690">Ribosome biogenesis</keyword>
<dbReference type="Proteomes" id="UP000355283">
    <property type="component" value="Unassembled WGS sequence"/>
</dbReference>
<name>A0A4D9CME3_9STRA</name>
<feature type="region of interest" description="Disordered" evidence="7">
    <location>
        <begin position="189"/>
        <end position="282"/>
    </location>
</feature>
<dbReference type="GO" id="GO:0006364">
    <property type="term" value="P:rRNA processing"/>
    <property type="evidence" value="ECO:0007669"/>
    <property type="project" value="UniProtKB-KW"/>
</dbReference>
<feature type="domain" description="UTP23 sensor motif region" evidence="8">
    <location>
        <begin position="213"/>
        <end position="227"/>
    </location>
</feature>